<accession>A0A9Q0DWW4</accession>
<dbReference type="AlphaFoldDB" id="A0A9Q0DWW4"/>
<feature type="compositionally biased region" description="Low complexity" evidence="1">
    <location>
        <begin position="96"/>
        <end position="112"/>
    </location>
</feature>
<keyword evidence="2" id="KW-1133">Transmembrane helix</keyword>
<dbReference type="OrthoDB" id="6252479at2759"/>
<feature type="transmembrane region" description="Helical" evidence="2">
    <location>
        <begin position="30"/>
        <end position="51"/>
    </location>
</feature>
<gene>
    <name evidence="3" type="ORF">NHX12_002440</name>
</gene>
<feature type="non-terminal residue" evidence="3">
    <location>
        <position position="235"/>
    </location>
</feature>
<evidence type="ECO:0000256" key="1">
    <source>
        <dbReference type="SAM" id="MobiDB-lite"/>
    </source>
</evidence>
<evidence type="ECO:0000313" key="3">
    <source>
        <dbReference type="EMBL" id="KAJ3596031.1"/>
    </source>
</evidence>
<keyword evidence="2" id="KW-0472">Membrane</keyword>
<protein>
    <submittedName>
        <fullName evidence="3">Uncharacterized protein</fullName>
    </submittedName>
</protein>
<keyword evidence="2" id="KW-0812">Transmembrane</keyword>
<reference evidence="3" key="1">
    <citation type="submission" date="2022-07" db="EMBL/GenBank/DDBJ databases">
        <title>Chromosome-level genome of Muraenolepis orangiensis.</title>
        <authorList>
            <person name="Kim J."/>
        </authorList>
    </citation>
    <scope>NUCLEOTIDE SEQUENCE</scope>
    <source>
        <strain evidence="3">KU_S4_2022</strain>
        <tissue evidence="3">Muscle</tissue>
    </source>
</reference>
<keyword evidence="4" id="KW-1185">Reference proteome</keyword>
<feature type="compositionally biased region" description="Polar residues" evidence="1">
    <location>
        <begin position="167"/>
        <end position="180"/>
    </location>
</feature>
<comment type="caution">
    <text evidence="3">The sequence shown here is derived from an EMBL/GenBank/DDBJ whole genome shotgun (WGS) entry which is preliminary data.</text>
</comment>
<name>A0A9Q0DWW4_9TELE</name>
<feature type="region of interest" description="Disordered" evidence="1">
    <location>
        <begin position="167"/>
        <end position="214"/>
    </location>
</feature>
<organism evidence="3 4">
    <name type="scientific">Muraenolepis orangiensis</name>
    <name type="common">Patagonian moray cod</name>
    <dbReference type="NCBI Taxonomy" id="630683"/>
    <lineage>
        <taxon>Eukaryota</taxon>
        <taxon>Metazoa</taxon>
        <taxon>Chordata</taxon>
        <taxon>Craniata</taxon>
        <taxon>Vertebrata</taxon>
        <taxon>Euteleostomi</taxon>
        <taxon>Actinopterygii</taxon>
        <taxon>Neopterygii</taxon>
        <taxon>Teleostei</taxon>
        <taxon>Neoteleostei</taxon>
        <taxon>Acanthomorphata</taxon>
        <taxon>Zeiogadaria</taxon>
        <taxon>Gadariae</taxon>
        <taxon>Gadiformes</taxon>
        <taxon>Muraenolepidoidei</taxon>
        <taxon>Muraenolepididae</taxon>
        <taxon>Muraenolepis</taxon>
    </lineage>
</organism>
<proteinExistence type="predicted"/>
<feature type="region of interest" description="Disordered" evidence="1">
    <location>
        <begin position="84"/>
        <end position="149"/>
    </location>
</feature>
<evidence type="ECO:0000313" key="4">
    <source>
        <dbReference type="Proteomes" id="UP001148018"/>
    </source>
</evidence>
<sequence length="235" mass="25663">MRRGLPVPHCEVTPAVSHDQDAGSLSISSMFAICICVLAFLDMLMLGLFMYSRWRRHKGLEEGVYHVSTHHGEWEDLRENMLDYDEEGGGEQDQKSTSLSSSEASETCQSVSECMSPTVEQPDHGSDYECYSLNGEADGEGQADKSSTIPRHSNITQNIATICRTPSSKTGVRRTPSMSSPIPVKTPKVPHSPGFCSDAPPPAPCEAAKASPDTPWRWESSLIPVAQEDPLLSQP</sequence>
<evidence type="ECO:0000256" key="2">
    <source>
        <dbReference type="SAM" id="Phobius"/>
    </source>
</evidence>
<dbReference type="EMBL" id="JANIIK010000110">
    <property type="protein sequence ID" value="KAJ3596031.1"/>
    <property type="molecule type" value="Genomic_DNA"/>
</dbReference>
<dbReference type="Proteomes" id="UP001148018">
    <property type="component" value="Unassembled WGS sequence"/>
</dbReference>